<comment type="caution">
    <text evidence="1">The sequence shown here is derived from an EMBL/GenBank/DDBJ whole genome shotgun (WGS) entry which is preliminary data.</text>
</comment>
<dbReference type="Proteomes" id="UP000807342">
    <property type="component" value="Unassembled WGS sequence"/>
</dbReference>
<evidence type="ECO:0000313" key="2">
    <source>
        <dbReference type="Proteomes" id="UP000807342"/>
    </source>
</evidence>
<feature type="non-terminal residue" evidence="1">
    <location>
        <position position="1"/>
    </location>
</feature>
<reference evidence="1" key="1">
    <citation type="submission" date="2020-11" db="EMBL/GenBank/DDBJ databases">
        <authorList>
            <consortium name="DOE Joint Genome Institute"/>
            <person name="Ahrendt S."/>
            <person name="Riley R."/>
            <person name="Andreopoulos W."/>
            <person name="Labutti K."/>
            <person name="Pangilinan J."/>
            <person name="Ruiz-Duenas F.J."/>
            <person name="Barrasa J.M."/>
            <person name="Sanchez-Garcia M."/>
            <person name="Camarero S."/>
            <person name="Miyauchi S."/>
            <person name="Serrano A."/>
            <person name="Linde D."/>
            <person name="Babiker R."/>
            <person name="Drula E."/>
            <person name="Ayuso-Fernandez I."/>
            <person name="Pacheco R."/>
            <person name="Padilla G."/>
            <person name="Ferreira P."/>
            <person name="Barriuso J."/>
            <person name="Kellner H."/>
            <person name="Castanera R."/>
            <person name="Alfaro M."/>
            <person name="Ramirez L."/>
            <person name="Pisabarro A.G."/>
            <person name="Kuo A."/>
            <person name="Tritt A."/>
            <person name="Lipzen A."/>
            <person name="He G."/>
            <person name="Yan M."/>
            <person name="Ng V."/>
            <person name="Cullen D."/>
            <person name="Martin F."/>
            <person name="Rosso M.-N."/>
            <person name="Henrissat B."/>
            <person name="Hibbett D."/>
            <person name="Martinez A.T."/>
            <person name="Grigoriev I.V."/>
        </authorList>
    </citation>
    <scope>NUCLEOTIDE SEQUENCE</scope>
    <source>
        <strain evidence="1">MF-IS2</strain>
    </source>
</reference>
<sequence length="96" mass="11303">ATRRARERILTERTYSWEAQPQTGKYVAADRISPSLQPTAYFRGLQDQRELFGRLLQFRTGHGYFGNFYYSHVTTENTCPRGEYLQTREHIIRACP</sequence>
<feature type="non-terminal residue" evidence="1">
    <location>
        <position position="96"/>
    </location>
</feature>
<accession>A0A9P5X3Q7</accession>
<organism evidence="1 2">
    <name type="scientific">Macrolepiota fuliginosa MF-IS2</name>
    <dbReference type="NCBI Taxonomy" id="1400762"/>
    <lineage>
        <taxon>Eukaryota</taxon>
        <taxon>Fungi</taxon>
        <taxon>Dikarya</taxon>
        <taxon>Basidiomycota</taxon>
        <taxon>Agaricomycotina</taxon>
        <taxon>Agaricomycetes</taxon>
        <taxon>Agaricomycetidae</taxon>
        <taxon>Agaricales</taxon>
        <taxon>Agaricineae</taxon>
        <taxon>Agaricaceae</taxon>
        <taxon>Macrolepiota</taxon>
    </lineage>
</organism>
<protein>
    <submittedName>
        <fullName evidence="1">Uncharacterized protein</fullName>
    </submittedName>
</protein>
<dbReference type="OrthoDB" id="3230070at2759"/>
<keyword evidence="2" id="KW-1185">Reference proteome</keyword>
<name>A0A9P5X3Q7_9AGAR</name>
<proteinExistence type="predicted"/>
<dbReference type="EMBL" id="MU151422">
    <property type="protein sequence ID" value="KAF9443923.1"/>
    <property type="molecule type" value="Genomic_DNA"/>
</dbReference>
<gene>
    <name evidence="1" type="ORF">P691DRAFT_631726</name>
</gene>
<dbReference type="AlphaFoldDB" id="A0A9P5X3Q7"/>
<evidence type="ECO:0000313" key="1">
    <source>
        <dbReference type="EMBL" id="KAF9443923.1"/>
    </source>
</evidence>